<keyword evidence="1" id="KW-1133">Transmembrane helix</keyword>
<name>A0ABW1V0W4_9BACL</name>
<evidence type="ECO:0000313" key="3">
    <source>
        <dbReference type="Proteomes" id="UP001596233"/>
    </source>
</evidence>
<dbReference type="Pfam" id="PF09581">
    <property type="entry name" value="Spore_III_AF"/>
    <property type="match status" value="1"/>
</dbReference>
<evidence type="ECO:0000256" key="1">
    <source>
        <dbReference type="SAM" id="Phobius"/>
    </source>
</evidence>
<reference evidence="3" key="1">
    <citation type="journal article" date="2019" name="Int. J. Syst. Evol. Microbiol.">
        <title>The Global Catalogue of Microorganisms (GCM) 10K type strain sequencing project: providing services to taxonomists for standard genome sequencing and annotation.</title>
        <authorList>
            <consortium name="The Broad Institute Genomics Platform"/>
            <consortium name="The Broad Institute Genome Sequencing Center for Infectious Disease"/>
            <person name="Wu L."/>
            <person name="Ma J."/>
        </authorList>
    </citation>
    <scope>NUCLEOTIDE SEQUENCE [LARGE SCALE GENOMIC DNA]</scope>
    <source>
        <strain evidence="3">PCU 280</strain>
    </source>
</reference>
<comment type="caution">
    <text evidence="2">The sequence shown here is derived from an EMBL/GenBank/DDBJ whole genome shotgun (WGS) entry which is preliminary data.</text>
</comment>
<keyword evidence="3" id="KW-1185">Reference proteome</keyword>
<feature type="transmembrane region" description="Helical" evidence="1">
    <location>
        <begin position="37"/>
        <end position="55"/>
    </location>
</feature>
<gene>
    <name evidence="2" type="primary">spoIIIAF</name>
    <name evidence="2" type="ORF">ACFP56_07085</name>
</gene>
<accession>A0ABW1V0W4</accession>
<keyword evidence="1" id="KW-0812">Transmembrane</keyword>
<proteinExistence type="predicted"/>
<dbReference type="EMBL" id="JBHSTE010000002">
    <property type="protein sequence ID" value="MFC6332385.1"/>
    <property type="molecule type" value="Genomic_DNA"/>
</dbReference>
<dbReference type="RefSeq" id="WP_379232694.1">
    <property type="nucleotide sequence ID" value="NZ_JBHSTE010000002.1"/>
</dbReference>
<evidence type="ECO:0000313" key="2">
    <source>
        <dbReference type="EMBL" id="MFC6332385.1"/>
    </source>
</evidence>
<dbReference type="InterPro" id="IPR014245">
    <property type="entry name" value="Spore_III_AF"/>
</dbReference>
<keyword evidence="1" id="KW-0472">Membrane</keyword>
<dbReference type="NCBIfam" id="TIGR02896">
    <property type="entry name" value="spore_III_AF"/>
    <property type="match status" value="1"/>
</dbReference>
<protein>
    <submittedName>
        <fullName evidence="2">Stage III sporulation protein AF</fullName>
    </submittedName>
</protein>
<dbReference type="Proteomes" id="UP001596233">
    <property type="component" value="Unassembled WGS sequence"/>
</dbReference>
<sequence length="241" mass="26734">MLAWLGEWLSSIVAVVLLAIVVELVLPNSKLLRYSRLVVGLILMLTMLNPILQIFQKDFHERLNASFVRWEKDMASSSRSTPSLKEITQGAEQLMQVREEAAMDVTRASLEQAILQELQSKLDAPVKEVELQIGWNNQMGGQQTPYIASVTVFLAISALQTNEDEPVESPINSITDIAIPAVSIDIDGTLQPSGEAEPTQQDTMGTEVMTEQFHKQANNIRRIVTASWNVKADQVFVQASS</sequence>
<feature type="transmembrane region" description="Helical" evidence="1">
    <location>
        <begin position="6"/>
        <end position="25"/>
    </location>
</feature>
<organism evidence="2 3">
    <name type="scientific">Paenibacillus septentrionalis</name>
    <dbReference type="NCBI Taxonomy" id="429342"/>
    <lineage>
        <taxon>Bacteria</taxon>
        <taxon>Bacillati</taxon>
        <taxon>Bacillota</taxon>
        <taxon>Bacilli</taxon>
        <taxon>Bacillales</taxon>
        <taxon>Paenibacillaceae</taxon>
        <taxon>Paenibacillus</taxon>
    </lineage>
</organism>